<evidence type="ECO:0000256" key="2">
    <source>
        <dbReference type="SAM" id="SignalP"/>
    </source>
</evidence>
<dbReference type="GO" id="GO:0008081">
    <property type="term" value="F:phosphoric diester hydrolase activity"/>
    <property type="evidence" value="ECO:0007669"/>
    <property type="project" value="InterPro"/>
</dbReference>
<dbReference type="AlphaFoldDB" id="A0A0N1HQ42"/>
<dbReference type="PANTHER" id="PTHR13593:SF80">
    <property type="entry name" value="PLC-LIKE PHOSPHODIESTERASE"/>
    <property type="match status" value="1"/>
</dbReference>
<feature type="signal peptide" evidence="2">
    <location>
        <begin position="1"/>
        <end position="16"/>
    </location>
</feature>
<keyword evidence="2" id="KW-0732">Signal</keyword>
<organism evidence="3 4">
    <name type="scientific">Cyphellophora attinorum</name>
    <dbReference type="NCBI Taxonomy" id="1664694"/>
    <lineage>
        <taxon>Eukaryota</taxon>
        <taxon>Fungi</taxon>
        <taxon>Dikarya</taxon>
        <taxon>Ascomycota</taxon>
        <taxon>Pezizomycotina</taxon>
        <taxon>Eurotiomycetes</taxon>
        <taxon>Chaetothyriomycetidae</taxon>
        <taxon>Chaetothyriales</taxon>
        <taxon>Cyphellophoraceae</taxon>
        <taxon>Cyphellophora</taxon>
    </lineage>
</organism>
<feature type="region of interest" description="Disordered" evidence="1">
    <location>
        <begin position="23"/>
        <end position="42"/>
    </location>
</feature>
<feature type="compositionally biased region" description="Low complexity" evidence="1">
    <location>
        <begin position="23"/>
        <end position="39"/>
    </location>
</feature>
<evidence type="ECO:0000313" key="4">
    <source>
        <dbReference type="Proteomes" id="UP000038010"/>
    </source>
</evidence>
<gene>
    <name evidence="3" type="ORF">AB675_11511</name>
</gene>
<feature type="chain" id="PRO_5005873440" evidence="2">
    <location>
        <begin position="17"/>
        <end position="399"/>
    </location>
</feature>
<dbReference type="VEuPathDB" id="FungiDB:AB675_11511"/>
<dbReference type="Gene3D" id="3.20.20.190">
    <property type="entry name" value="Phosphatidylinositol (PI) phosphodiesterase"/>
    <property type="match status" value="1"/>
</dbReference>
<evidence type="ECO:0000256" key="1">
    <source>
        <dbReference type="SAM" id="MobiDB-lite"/>
    </source>
</evidence>
<dbReference type="InterPro" id="IPR051057">
    <property type="entry name" value="PI-PLC_domain"/>
</dbReference>
<reference evidence="3 4" key="1">
    <citation type="submission" date="2015-06" db="EMBL/GenBank/DDBJ databases">
        <title>Draft genome of the ant-associated black yeast Phialophora attae CBS 131958.</title>
        <authorList>
            <person name="Moreno L.F."/>
            <person name="Stielow B.J."/>
            <person name="de Hoog S."/>
            <person name="Vicente V.A."/>
            <person name="Weiss V.A."/>
            <person name="de Vries M."/>
            <person name="Cruz L.M."/>
            <person name="Souza E.M."/>
        </authorList>
    </citation>
    <scope>NUCLEOTIDE SEQUENCE [LARGE SCALE GENOMIC DNA]</scope>
    <source>
        <strain evidence="3 4">CBS 131958</strain>
    </source>
</reference>
<proteinExistence type="predicted"/>
<accession>A0A0N1HQ42</accession>
<comment type="caution">
    <text evidence="3">The sequence shown here is derived from an EMBL/GenBank/DDBJ whole genome shotgun (WGS) entry which is preliminary data.</text>
</comment>
<dbReference type="STRING" id="1664694.A0A0N1HQ42"/>
<dbReference type="EMBL" id="LFJN01000013">
    <property type="protein sequence ID" value="KPI40000.1"/>
    <property type="molecule type" value="Genomic_DNA"/>
</dbReference>
<dbReference type="PANTHER" id="PTHR13593">
    <property type="match status" value="1"/>
</dbReference>
<dbReference type="GeneID" id="28732247"/>
<dbReference type="RefSeq" id="XP_017999963.1">
    <property type="nucleotide sequence ID" value="XM_018140366.1"/>
</dbReference>
<dbReference type="SUPFAM" id="SSF51695">
    <property type="entry name" value="PLC-like phosphodiesterases"/>
    <property type="match status" value="1"/>
</dbReference>
<evidence type="ECO:0000313" key="3">
    <source>
        <dbReference type="EMBL" id="KPI40000.1"/>
    </source>
</evidence>
<name>A0A0N1HQ42_9EURO</name>
<protein>
    <submittedName>
        <fullName evidence="3">PI-PLC X domain-containing protein</fullName>
    </submittedName>
</protein>
<keyword evidence="4" id="KW-1185">Reference proteome</keyword>
<sequence>MHLLPALAGLICLSSAAILPRQSQTSPTTSTDQTSGSSSACNNSPDLCSKPYNQITHLGAHDSPFVRDATTDFSVSGNQFYNSTIQLNAGVRLLSAQIHKSNGNIHLCHSSCDLLDAGILSTWLMEIKRWMDNNPREVVTLLLVNSDDFNPSDINFHFTASNITEYVYTPASKSAAPATWPTLNDLITSNQRLLTFVASLAPANTPDSMAYLMDEFTFMFENPFENTKPSDFTCDPSRPSSVKGNTQLALSNNKMPLMNHFLYKESDFLNIQSPDVENITTTNSPNTTNVGMLGQAMQDCTQAYQRAPTFILVDFFDEGPAIQAVDAANGVTNPVGRKAVPARDHNKADGSLSSRTFAGVVELVKQVEMGMKPKKGEWIWAAGQWIGGGLNTVGGLSIG</sequence>
<dbReference type="OrthoDB" id="7984201at2759"/>
<dbReference type="Pfam" id="PF26146">
    <property type="entry name" value="PI-PLC_X"/>
    <property type="match status" value="1"/>
</dbReference>
<dbReference type="InterPro" id="IPR017946">
    <property type="entry name" value="PLC-like_Pdiesterase_TIM-brl"/>
</dbReference>
<dbReference type="Proteomes" id="UP000038010">
    <property type="component" value="Unassembled WGS sequence"/>
</dbReference>
<dbReference type="GO" id="GO:0006629">
    <property type="term" value="P:lipid metabolic process"/>
    <property type="evidence" value="ECO:0007669"/>
    <property type="project" value="InterPro"/>
</dbReference>